<dbReference type="AlphaFoldDB" id="A0A0A8Y4K0"/>
<organism evidence="1">
    <name type="scientific">Arundo donax</name>
    <name type="common">Giant reed</name>
    <name type="synonym">Donax arundinaceus</name>
    <dbReference type="NCBI Taxonomy" id="35708"/>
    <lineage>
        <taxon>Eukaryota</taxon>
        <taxon>Viridiplantae</taxon>
        <taxon>Streptophyta</taxon>
        <taxon>Embryophyta</taxon>
        <taxon>Tracheophyta</taxon>
        <taxon>Spermatophyta</taxon>
        <taxon>Magnoliopsida</taxon>
        <taxon>Liliopsida</taxon>
        <taxon>Poales</taxon>
        <taxon>Poaceae</taxon>
        <taxon>PACMAD clade</taxon>
        <taxon>Arundinoideae</taxon>
        <taxon>Arundineae</taxon>
        <taxon>Arundo</taxon>
    </lineage>
</organism>
<protein>
    <submittedName>
        <fullName evidence="1">Uncharacterized protein</fullName>
    </submittedName>
</protein>
<sequence>MWQRLGGGMVEEVYMEVTGNSYEEIWILEDKCC</sequence>
<accession>A0A0A8Y4K0</accession>
<name>A0A0A8Y4K0_ARUDO</name>
<evidence type="ECO:0000313" key="1">
    <source>
        <dbReference type="EMBL" id="JAD20859.1"/>
    </source>
</evidence>
<reference evidence="1" key="1">
    <citation type="submission" date="2014-09" db="EMBL/GenBank/DDBJ databases">
        <authorList>
            <person name="Magalhaes I.L.F."/>
            <person name="Oliveira U."/>
            <person name="Santos F.R."/>
            <person name="Vidigal T.H.D.A."/>
            <person name="Brescovit A.D."/>
            <person name="Santos A.J."/>
        </authorList>
    </citation>
    <scope>NUCLEOTIDE SEQUENCE</scope>
    <source>
        <tissue evidence="1">Shoot tissue taken approximately 20 cm above the soil surface</tissue>
    </source>
</reference>
<reference evidence="1" key="2">
    <citation type="journal article" date="2015" name="Data Brief">
        <title>Shoot transcriptome of the giant reed, Arundo donax.</title>
        <authorList>
            <person name="Barrero R.A."/>
            <person name="Guerrero F.D."/>
            <person name="Moolhuijzen P."/>
            <person name="Goolsby J.A."/>
            <person name="Tidwell J."/>
            <person name="Bellgard S.E."/>
            <person name="Bellgard M.I."/>
        </authorList>
    </citation>
    <scope>NUCLEOTIDE SEQUENCE</scope>
    <source>
        <tissue evidence="1">Shoot tissue taken approximately 20 cm above the soil surface</tissue>
    </source>
</reference>
<dbReference type="EMBL" id="GBRH01277036">
    <property type="protein sequence ID" value="JAD20859.1"/>
    <property type="molecule type" value="Transcribed_RNA"/>
</dbReference>
<proteinExistence type="predicted"/>